<proteinExistence type="predicted"/>
<sequence length="57" mass="6181">MGDMSDLVIEGGLGSGYTGEGPSGLLKVLILLGIDNETANRLVYEDTQNTYTFKHEF</sequence>
<protein>
    <submittedName>
        <fullName evidence="1">Uncharacterized protein</fullName>
    </submittedName>
</protein>
<reference evidence="1 2" key="1">
    <citation type="submission" date="2018-06" db="EMBL/GenBank/DDBJ databases">
        <authorList>
            <consortium name="Pathogen Informatics"/>
            <person name="Doyle S."/>
        </authorList>
    </citation>
    <scope>NUCLEOTIDE SEQUENCE [LARGE SCALE GENOMIC DNA]</scope>
    <source>
        <strain evidence="1 2">NCTC7582</strain>
    </source>
</reference>
<organism evidence="1 2">
    <name type="scientific">Lysinibacillus capsici</name>
    <dbReference type="NCBI Taxonomy" id="2115968"/>
    <lineage>
        <taxon>Bacteria</taxon>
        <taxon>Bacillati</taxon>
        <taxon>Bacillota</taxon>
        <taxon>Bacilli</taxon>
        <taxon>Bacillales</taxon>
        <taxon>Bacillaceae</taxon>
        <taxon>Lysinibacillus</taxon>
    </lineage>
</organism>
<evidence type="ECO:0000313" key="1">
    <source>
        <dbReference type="EMBL" id="SPU38693.1"/>
    </source>
</evidence>
<name>A0A2X1A0H2_9BACI</name>
<gene>
    <name evidence="1" type="ORF">NCTC7582_04658</name>
</gene>
<evidence type="ECO:0000313" key="2">
    <source>
        <dbReference type="Proteomes" id="UP000251431"/>
    </source>
</evidence>
<dbReference type="AlphaFoldDB" id="A0A2X1A0H2"/>
<accession>A0A2X1A0H2</accession>
<dbReference type="EMBL" id="UAQE01000004">
    <property type="protein sequence ID" value="SPU38693.1"/>
    <property type="molecule type" value="Genomic_DNA"/>
</dbReference>
<dbReference type="Proteomes" id="UP000251431">
    <property type="component" value="Unassembled WGS sequence"/>
</dbReference>